<gene>
    <name evidence="10" type="primary">csbC</name>
    <name evidence="10" type="ORF">CAT723_24460</name>
</gene>
<keyword evidence="3 7" id="KW-0813">Transport</keyword>
<feature type="transmembrane region" description="Helical" evidence="8">
    <location>
        <begin position="237"/>
        <end position="261"/>
    </location>
</feature>
<feature type="transmembrane region" description="Helical" evidence="8">
    <location>
        <begin position="306"/>
        <end position="326"/>
    </location>
</feature>
<proteinExistence type="inferred from homology"/>
<evidence type="ECO:0000256" key="7">
    <source>
        <dbReference type="RuleBase" id="RU003346"/>
    </source>
</evidence>
<feature type="transmembrane region" description="Helical" evidence="8">
    <location>
        <begin position="276"/>
        <end position="294"/>
    </location>
</feature>
<dbReference type="InterPro" id="IPR050814">
    <property type="entry name" value="Myo-inositol_Transporter"/>
</dbReference>
<protein>
    <submittedName>
        <fullName evidence="10">Metabolite transport protein CsbC</fullName>
    </submittedName>
</protein>
<evidence type="ECO:0000313" key="10">
    <source>
        <dbReference type="EMBL" id="GJN43967.1"/>
    </source>
</evidence>
<comment type="caution">
    <text evidence="10">The sequence shown here is derived from an EMBL/GenBank/DDBJ whole genome shotgun (WGS) entry which is preliminary data.</text>
</comment>
<evidence type="ECO:0000256" key="2">
    <source>
        <dbReference type="ARBA" id="ARBA00010992"/>
    </source>
</evidence>
<dbReference type="InterPro" id="IPR003663">
    <property type="entry name" value="Sugar/inositol_transpt"/>
</dbReference>
<feature type="transmembrane region" description="Helical" evidence="8">
    <location>
        <begin position="77"/>
        <end position="100"/>
    </location>
</feature>
<evidence type="ECO:0000259" key="9">
    <source>
        <dbReference type="PROSITE" id="PS50850"/>
    </source>
</evidence>
<feature type="transmembrane region" description="Helical" evidence="8">
    <location>
        <begin position="332"/>
        <end position="359"/>
    </location>
</feature>
<dbReference type="GO" id="GO:0005886">
    <property type="term" value="C:plasma membrane"/>
    <property type="evidence" value="ECO:0007669"/>
    <property type="project" value="UniProtKB-SubCell"/>
</dbReference>
<feature type="transmembrane region" description="Helical" evidence="8">
    <location>
        <begin position="371"/>
        <end position="392"/>
    </location>
</feature>
<dbReference type="GO" id="GO:0022857">
    <property type="term" value="F:transmembrane transporter activity"/>
    <property type="evidence" value="ECO:0007669"/>
    <property type="project" value="InterPro"/>
</dbReference>
<dbReference type="PANTHER" id="PTHR48020:SF12">
    <property type="entry name" value="PROTON MYO-INOSITOL COTRANSPORTER"/>
    <property type="match status" value="1"/>
</dbReference>
<evidence type="ECO:0000256" key="4">
    <source>
        <dbReference type="ARBA" id="ARBA00022692"/>
    </source>
</evidence>
<feature type="transmembrane region" description="Helical" evidence="8">
    <location>
        <begin position="47"/>
        <end position="65"/>
    </location>
</feature>
<comment type="subcellular location">
    <subcellularLocation>
        <location evidence="1">Cell membrane</location>
        <topology evidence="1">Multi-pass membrane protein</topology>
    </subcellularLocation>
</comment>
<evidence type="ECO:0000313" key="11">
    <source>
        <dbReference type="Proteomes" id="UP001054925"/>
    </source>
</evidence>
<dbReference type="NCBIfam" id="TIGR00879">
    <property type="entry name" value="SP"/>
    <property type="match status" value="1"/>
</dbReference>
<keyword evidence="6 8" id="KW-0472">Membrane</keyword>
<evidence type="ECO:0000256" key="6">
    <source>
        <dbReference type="ARBA" id="ARBA00023136"/>
    </source>
</evidence>
<evidence type="ECO:0000256" key="1">
    <source>
        <dbReference type="ARBA" id="ARBA00004651"/>
    </source>
</evidence>
<feature type="transmembrane region" description="Helical" evidence="8">
    <location>
        <begin position="164"/>
        <end position="183"/>
    </location>
</feature>
<comment type="similarity">
    <text evidence="2 7">Belongs to the major facilitator superfamily. Sugar transporter (TC 2.A.1.1) family.</text>
</comment>
<dbReference type="InterPro" id="IPR005828">
    <property type="entry name" value="MFS_sugar_transport-like"/>
</dbReference>
<feature type="transmembrane region" description="Helical" evidence="8">
    <location>
        <begin position="9"/>
        <end position="35"/>
    </location>
</feature>
<dbReference type="AlphaFoldDB" id="A0AAV5G9C3"/>
<evidence type="ECO:0000256" key="5">
    <source>
        <dbReference type="ARBA" id="ARBA00022989"/>
    </source>
</evidence>
<evidence type="ECO:0000256" key="8">
    <source>
        <dbReference type="SAM" id="Phobius"/>
    </source>
</evidence>
<sequence length="447" mass="47511">MSTDRYVKLVALIAALGGLLFGYDTGVMSGALLFISPDFDMTAHQEGWVTSMLLVGAAVGALVAGRAADAWGRRRTLLLGGAIFVVGSLWCAASESIVMLGAARTFLGLAVGGVSIVSPMYIAEMVPPAMRGRLVSLNTLMIVVGQLAAYLVNSALATFGSWEWMLGLAAVPGAMLFIGMLFVSDSPVWLVSKGRVDEANAVAGRLGMGLEELAPPESSRGTATEWSILKSTRWIRITVLLAMLMGLTQQITGVNAVVYFAPTMMNQVGISTTNSVYTSIVIGVVSVVACWIGLKVVDRIGRKRLLMIGLAGNTISLFILAGAYSFANGSFFFAMVSLFFMATFIASQQAAVSPATWLLISELVPGKVRGLGMGIAGLSLWVTNWAVAQYFLPLVEWLTGPVAFAVFGVLGIIAMGYTRALVPETMGKSLDEVGAEMRRRYDRVSTR</sequence>
<dbReference type="EMBL" id="BQKK01000009">
    <property type="protein sequence ID" value="GJN43967.1"/>
    <property type="molecule type" value="Genomic_DNA"/>
</dbReference>
<feature type="transmembrane region" description="Helical" evidence="8">
    <location>
        <begin position="398"/>
        <end position="418"/>
    </location>
</feature>
<organism evidence="10 11">
    <name type="scientific">Corynebacterium ammoniagenes</name>
    <name type="common">Brevibacterium ammoniagenes</name>
    <dbReference type="NCBI Taxonomy" id="1697"/>
    <lineage>
        <taxon>Bacteria</taxon>
        <taxon>Bacillati</taxon>
        <taxon>Actinomycetota</taxon>
        <taxon>Actinomycetes</taxon>
        <taxon>Mycobacteriales</taxon>
        <taxon>Corynebacteriaceae</taxon>
        <taxon>Corynebacterium</taxon>
    </lineage>
</organism>
<dbReference type="RefSeq" id="WP_003847159.1">
    <property type="nucleotide sequence ID" value="NZ_BQKK01000009.1"/>
</dbReference>
<accession>A0AAV5G9C3</accession>
<feature type="domain" description="Major facilitator superfamily (MFS) profile" evidence="9">
    <location>
        <begin position="10"/>
        <end position="426"/>
    </location>
</feature>
<feature type="transmembrane region" description="Helical" evidence="8">
    <location>
        <begin position="106"/>
        <end position="123"/>
    </location>
</feature>
<dbReference type="SUPFAM" id="SSF103473">
    <property type="entry name" value="MFS general substrate transporter"/>
    <property type="match status" value="1"/>
</dbReference>
<dbReference type="PROSITE" id="PS00216">
    <property type="entry name" value="SUGAR_TRANSPORT_1"/>
    <property type="match status" value="2"/>
</dbReference>
<dbReference type="PRINTS" id="PR00171">
    <property type="entry name" value="SUGRTRNSPORT"/>
</dbReference>
<name>A0AAV5G9C3_CORAM</name>
<evidence type="ECO:0000256" key="3">
    <source>
        <dbReference type="ARBA" id="ARBA00022448"/>
    </source>
</evidence>
<dbReference type="PANTHER" id="PTHR48020">
    <property type="entry name" value="PROTON MYO-INOSITOL COTRANSPORTER"/>
    <property type="match status" value="1"/>
</dbReference>
<dbReference type="PROSITE" id="PS00217">
    <property type="entry name" value="SUGAR_TRANSPORT_2"/>
    <property type="match status" value="1"/>
</dbReference>
<dbReference type="InterPro" id="IPR005829">
    <property type="entry name" value="Sugar_transporter_CS"/>
</dbReference>
<keyword evidence="4 8" id="KW-0812">Transmembrane</keyword>
<dbReference type="InterPro" id="IPR020846">
    <property type="entry name" value="MFS_dom"/>
</dbReference>
<dbReference type="InterPro" id="IPR036259">
    <property type="entry name" value="MFS_trans_sf"/>
</dbReference>
<dbReference type="PROSITE" id="PS50850">
    <property type="entry name" value="MFS"/>
    <property type="match status" value="1"/>
</dbReference>
<dbReference type="Proteomes" id="UP001054925">
    <property type="component" value="Unassembled WGS sequence"/>
</dbReference>
<dbReference type="Gene3D" id="1.20.1250.20">
    <property type="entry name" value="MFS general substrate transporter like domains"/>
    <property type="match status" value="2"/>
</dbReference>
<dbReference type="Pfam" id="PF00083">
    <property type="entry name" value="Sugar_tr"/>
    <property type="match status" value="1"/>
</dbReference>
<feature type="transmembrane region" description="Helical" evidence="8">
    <location>
        <begin position="135"/>
        <end position="152"/>
    </location>
</feature>
<reference evidence="10" key="1">
    <citation type="submission" date="2021-12" db="EMBL/GenBank/DDBJ databases">
        <title>Draft genome sequence of Corynebacterium ammoniagenes strain T-723.</title>
        <authorList>
            <person name="Matsuzawa M."/>
            <person name="Hiratani M."/>
            <person name="Abe I."/>
            <person name="Tsuji Y."/>
            <person name="Nakamura J."/>
        </authorList>
    </citation>
    <scope>NUCLEOTIDE SEQUENCE</scope>
    <source>
        <strain evidence="10">T-723</strain>
    </source>
</reference>
<keyword evidence="5 8" id="KW-1133">Transmembrane helix</keyword>